<protein>
    <submittedName>
        <fullName evidence="2">Uncharacterized protein</fullName>
    </submittedName>
</protein>
<gene>
    <name evidence="2" type="ORF">ON006_31810</name>
</gene>
<evidence type="ECO:0000313" key="2">
    <source>
        <dbReference type="EMBL" id="WAC12298.1"/>
    </source>
</evidence>
<accession>A0A9E8NBK5</accession>
<dbReference type="AlphaFoldDB" id="A0A9E8NBK5"/>
<evidence type="ECO:0000313" key="3">
    <source>
        <dbReference type="Proteomes" id="UP001164653"/>
    </source>
</evidence>
<proteinExistence type="predicted"/>
<keyword evidence="3" id="KW-1185">Reference proteome</keyword>
<evidence type="ECO:0000256" key="1">
    <source>
        <dbReference type="SAM" id="SignalP"/>
    </source>
</evidence>
<dbReference type="Proteomes" id="UP001164653">
    <property type="component" value="Chromosome"/>
</dbReference>
<dbReference type="EMBL" id="CP112998">
    <property type="protein sequence ID" value="WAC12298.1"/>
    <property type="molecule type" value="Genomic_DNA"/>
</dbReference>
<feature type="chain" id="PRO_5038783588" evidence="1">
    <location>
        <begin position="20"/>
        <end position="289"/>
    </location>
</feature>
<dbReference type="RefSeq" id="WP_244821836.1">
    <property type="nucleotide sequence ID" value="NZ_CP112998.1"/>
</dbReference>
<name>A0A9E8NBK5_9BACT</name>
<organism evidence="2 3">
    <name type="scientific">Dyadobacter pollutisoli</name>
    <dbReference type="NCBI Taxonomy" id="2910158"/>
    <lineage>
        <taxon>Bacteria</taxon>
        <taxon>Pseudomonadati</taxon>
        <taxon>Bacteroidota</taxon>
        <taxon>Cytophagia</taxon>
        <taxon>Cytophagales</taxon>
        <taxon>Spirosomataceae</taxon>
        <taxon>Dyadobacter</taxon>
    </lineage>
</organism>
<keyword evidence="1" id="KW-0732">Signal</keyword>
<sequence>MKSLFTFIILMVVSVHAFAQDQGDYYRKIYTRPLGAKPYTTESLLKKFGDIRTLNRWYVGVDGFVRSDKNTLTNDFDGLIGTESPTVSAWSVVVGGVFREQWSVEAEYAHSAIHNVLLINGDNPLRYQLENEKNSLIVRGKMRLLFGKPTVRRSAFWISAGAGIVPNTGKQKDYMEFYGYREKGRRQGVDTLFLSSDTRINSAMTGIAEVSAEYVIKVAKSIDLSLFARKQWGFGNSITTNLIYTVNNKEMQQAKIEGDGSGWNFGISLRYVFHIGYDFSPLSHVGGKI</sequence>
<feature type="signal peptide" evidence="1">
    <location>
        <begin position="1"/>
        <end position="19"/>
    </location>
</feature>
<reference evidence="2" key="1">
    <citation type="submission" date="2022-11" db="EMBL/GenBank/DDBJ databases">
        <title>Dyadobacter pollutisoli sp. nov., isolated from plastic dumped soil.</title>
        <authorList>
            <person name="Kim J.M."/>
            <person name="Kim K.R."/>
            <person name="Lee J.K."/>
            <person name="Hao L."/>
            <person name="Jeon C.O."/>
        </authorList>
    </citation>
    <scope>NUCLEOTIDE SEQUENCE</scope>
    <source>
        <strain evidence="2">U1</strain>
    </source>
</reference>
<dbReference type="KEGG" id="dpf:ON006_31810"/>